<comment type="caution">
    <text evidence="2">The sequence shown here is derived from an EMBL/GenBank/DDBJ whole genome shotgun (WGS) entry which is preliminary data.</text>
</comment>
<dbReference type="AlphaFoldDB" id="A0A7X1AXX3"/>
<keyword evidence="1" id="KW-0812">Transmembrane</keyword>
<dbReference type="PANTHER" id="PTHR30188:SF4">
    <property type="entry name" value="PROTEIN TRIGALACTOSYLDIACYLGLYCEROL 1, CHLOROPLASTIC"/>
    <property type="match status" value="1"/>
</dbReference>
<feature type="transmembrane region" description="Helical" evidence="1">
    <location>
        <begin position="196"/>
        <end position="215"/>
    </location>
</feature>
<evidence type="ECO:0000256" key="1">
    <source>
        <dbReference type="SAM" id="Phobius"/>
    </source>
</evidence>
<name>A0A7X1AXX3_9BACT</name>
<feature type="transmembrane region" description="Helical" evidence="1">
    <location>
        <begin position="140"/>
        <end position="162"/>
    </location>
</feature>
<keyword evidence="1" id="KW-0472">Membrane</keyword>
<protein>
    <submittedName>
        <fullName evidence="2">ABC transporter permease</fullName>
    </submittedName>
</protein>
<dbReference type="Proteomes" id="UP000525652">
    <property type="component" value="Unassembled WGS sequence"/>
</dbReference>
<proteinExistence type="predicted"/>
<dbReference type="Pfam" id="PF02405">
    <property type="entry name" value="MlaE"/>
    <property type="match status" value="1"/>
</dbReference>
<organism evidence="2 3">
    <name type="scientific">Puniceicoccus vermicola</name>
    <dbReference type="NCBI Taxonomy" id="388746"/>
    <lineage>
        <taxon>Bacteria</taxon>
        <taxon>Pseudomonadati</taxon>
        <taxon>Verrucomicrobiota</taxon>
        <taxon>Opitutia</taxon>
        <taxon>Puniceicoccales</taxon>
        <taxon>Puniceicoccaceae</taxon>
        <taxon>Puniceicoccus</taxon>
    </lineage>
</organism>
<feature type="transmembrane region" description="Helical" evidence="1">
    <location>
        <begin position="227"/>
        <end position="246"/>
    </location>
</feature>
<dbReference type="GO" id="GO:0043190">
    <property type="term" value="C:ATP-binding cassette (ABC) transporter complex"/>
    <property type="evidence" value="ECO:0007669"/>
    <property type="project" value="InterPro"/>
</dbReference>
<dbReference type="GO" id="GO:0005548">
    <property type="term" value="F:phospholipid transporter activity"/>
    <property type="evidence" value="ECO:0007669"/>
    <property type="project" value="TreeGrafter"/>
</dbReference>
<feature type="transmembrane region" description="Helical" evidence="1">
    <location>
        <begin position="12"/>
        <end position="28"/>
    </location>
</feature>
<keyword evidence="1" id="KW-1133">Transmembrane helix</keyword>
<gene>
    <name evidence="2" type="ORF">H5P30_09620</name>
</gene>
<dbReference type="EMBL" id="JACHVA010000081">
    <property type="protein sequence ID" value="MBC2602033.1"/>
    <property type="molecule type" value="Genomic_DNA"/>
</dbReference>
<reference evidence="2 3" key="1">
    <citation type="submission" date="2020-07" db="EMBL/GenBank/DDBJ databases">
        <authorList>
            <person name="Feng X."/>
        </authorList>
    </citation>
    <scope>NUCLEOTIDE SEQUENCE [LARGE SCALE GENOMIC DNA]</scope>
    <source>
        <strain evidence="2 3">JCM14086</strain>
    </source>
</reference>
<evidence type="ECO:0000313" key="2">
    <source>
        <dbReference type="EMBL" id="MBC2602033.1"/>
    </source>
</evidence>
<accession>A0A7X1AXX3</accession>
<evidence type="ECO:0000313" key="3">
    <source>
        <dbReference type="Proteomes" id="UP000525652"/>
    </source>
</evidence>
<feature type="transmembrane region" description="Helical" evidence="1">
    <location>
        <begin position="48"/>
        <end position="70"/>
    </location>
</feature>
<sequence>MIKRAKGYLDDVGYHVVLLGTALRYLPALPRQLNRVLLYCFEMGYKTFPIVAILSFFIGAVLALQTGFALQQVGAQSFIGSIVGLSLCRELAPVMTAFLLSGRVGSATTAELASMKVYQEIDALQTMNISPEKILVMPRLVAAFLITPPLTMFSIFIGWFGGMVVAKYVNFISLSPTIYWRGMLDFLTREDVTDGLIKGQIFGFFVILIACAQGLNTSGGPREIGFSVTRSVVISMIFILFTDYFITQALL</sequence>
<dbReference type="PANTHER" id="PTHR30188">
    <property type="entry name" value="ABC TRANSPORTER PERMEASE PROTEIN-RELATED"/>
    <property type="match status" value="1"/>
</dbReference>
<dbReference type="InterPro" id="IPR030802">
    <property type="entry name" value="Permease_MalE"/>
</dbReference>
<keyword evidence="3" id="KW-1185">Reference proteome</keyword>
<dbReference type="RefSeq" id="WP_185692732.1">
    <property type="nucleotide sequence ID" value="NZ_JACHVA010000081.1"/>
</dbReference>